<feature type="non-terminal residue" evidence="2">
    <location>
        <position position="364"/>
    </location>
</feature>
<protein>
    <submittedName>
        <fullName evidence="2">Uncharacterized protein</fullName>
    </submittedName>
</protein>
<dbReference type="OrthoDB" id="10510668at2759"/>
<reference evidence="2" key="1">
    <citation type="journal article" date="2021" name="Evol. Appl.">
        <title>The genome of the Pyrenean desman and the effects of bottlenecks and inbreeding on the genomic landscape of an endangered species.</title>
        <authorList>
            <person name="Escoda L."/>
            <person name="Castresana J."/>
        </authorList>
    </citation>
    <scope>NUCLEOTIDE SEQUENCE</scope>
    <source>
        <strain evidence="2">IBE-C5619</strain>
    </source>
</reference>
<name>A0A8J5ZUT1_GALPY</name>
<evidence type="ECO:0000313" key="2">
    <source>
        <dbReference type="EMBL" id="KAG8507988.1"/>
    </source>
</evidence>
<evidence type="ECO:0000313" key="3">
    <source>
        <dbReference type="Proteomes" id="UP000700334"/>
    </source>
</evidence>
<organism evidence="2 3">
    <name type="scientific">Galemys pyrenaicus</name>
    <name type="common">Iberian desman</name>
    <name type="synonym">Pyrenean desman</name>
    <dbReference type="NCBI Taxonomy" id="202257"/>
    <lineage>
        <taxon>Eukaryota</taxon>
        <taxon>Metazoa</taxon>
        <taxon>Chordata</taxon>
        <taxon>Craniata</taxon>
        <taxon>Vertebrata</taxon>
        <taxon>Euteleostomi</taxon>
        <taxon>Mammalia</taxon>
        <taxon>Eutheria</taxon>
        <taxon>Laurasiatheria</taxon>
        <taxon>Eulipotyphla</taxon>
        <taxon>Talpidae</taxon>
        <taxon>Galemys</taxon>
    </lineage>
</organism>
<sequence length="364" mass="38923">SHPQPPDESNPVGAAARVVVPVLSWKRVLTSMGLTGVEGRGCRYSGCKMWPVRAVSIFSTLMGRRLAWRRGSEGGTACTKGLVLPAWDEPGPGPELFPESALVQAGSALLPLPPLSRSSRRRRSWRGGHRRPEHLFGAWTQKRIIRGGPRRSRDRARGADPIAGVTGRSRCPPRAAPCAAHSRPGAGAELCDVSHCLSSPGSGEETHFKSSCTEGEIKAFAAFQSNGSPRIDGISLAEVCFACIRLNPARRHPTGKRSRFAYTQTHPPTPPLEVAPHARAAAGPTPKSGQSPPSGLEVSRCSAVPGRPPPPPRGCLGNRRDRVRPQRKLKANFAADEVRTLFHASLQQRVAGGFGSPAHYSTCA</sequence>
<comment type="caution">
    <text evidence="2">The sequence shown here is derived from an EMBL/GenBank/DDBJ whole genome shotgun (WGS) entry which is preliminary data.</text>
</comment>
<dbReference type="EMBL" id="JAGFMF010012072">
    <property type="protein sequence ID" value="KAG8507988.1"/>
    <property type="molecule type" value="Genomic_DNA"/>
</dbReference>
<feature type="region of interest" description="Disordered" evidence="1">
    <location>
        <begin position="147"/>
        <end position="174"/>
    </location>
</feature>
<accession>A0A8J5ZUT1</accession>
<feature type="region of interest" description="Disordered" evidence="1">
    <location>
        <begin position="253"/>
        <end position="324"/>
    </location>
</feature>
<gene>
    <name evidence="2" type="ORF">J0S82_016564</name>
</gene>
<proteinExistence type="predicted"/>
<feature type="non-terminal residue" evidence="2">
    <location>
        <position position="1"/>
    </location>
</feature>
<evidence type="ECO:0000256" key="1">
    <source>
        <dbReference type="SAM" id="MobiDB-lite"/>
    </source>
</evidence>
<dbReference type="AlphaFoldDB" id="A0A8J5ZUT1"/>
<dbReference type="Proteomes" id="UP000700334">
    <property type="component" value="Unassembled WGS sequence"/>
</dbReference>
<keyword evidence="3" id="KW-1185">Reference proteome</keyword>